<accession>A0A4Y2IQ58</accession>
<gene>
    <name evidence="2" type="ORF">AVEN_29266_1</name>
</gene>
<organism evidence="2 3">
    <name type="scientific">Araneus ventricosus</name>
    <name type="common">Orbweaver spider</name>
    <name type="synonym">Epeira ventricosa</name>
    <dbReference type="NCBI Taxonomy" id="182803"/>
    <lineage>
        <taxon>Eukaryota</taxon>
        <taxon>Metazoa</taxon>
        <taxon>Ecdysozoa</taxon>
        <taxon>Arthropoda</taxon>
        <taxon>Chelicerata</taxon>
        <taxon>Arachnida</taxon>
        <taxon>Araneae</taxon>
        <taxon>Araneomorphae</taxon>
        <taxon>Entelegynae</taxon>
        <taxon>Araneoidea</taxon>
        <taxon>Araneidae</taxon>
        <taxon>Araneus</taxon>
    </lineage>
</organism>
<comment type="caution">
    <text evidence="2">The sequence shown here is derived from an EMBL/GenBank/DDBJ whole genome shotgun (WGS) entry which is preliminary data.</text>
</comment>
<dbReference type="AlphaFoldDB" id="A0A4Y2IQ58"/>
<evidence type="ECO:0008006" key="4">
    <source>
        <dbReference type="Google" id="ProtNLM"/>
    </source>
</evidence>
<evidence type="ECO:0000256" key="1">
    <source>
        <dbReference type="SAM" id="MobiDB-lite"/>
    </source>
</evidence>
<sequence>MFNIFANDFPSIRNCITCLGLSADDTVIMSTGASEIMEDLNSYLDQLAPPVLEENGTPPPRGVDQHRLSTQGTDPRLVNRR</sequence>
<dbReference type="Proteomes" id="UP000499080">
    <property type="component" value="Unassembled WGS sequence"/>
</dbReference>
<dbReference type="OrthoDB" id="416454at2759"/>
<evidence type="ECO:0000313" key="2">
    <source>
        <dbReference type="EMBL" id="GBM79804.1"/>
    </source>
</evidence>
<keyword evidence="3" id="KW-1185">Reference proteome</keyword>
<reference evidence="2 3" key="1">
    <citation type="journal article" date="2019" name="Sci. Rep.">
        <title>Orb-weaving spider Araneus ventricosus genome elucidates the spidroin gene catalogue.</title>
        <authorList>
            <person name="Kono N."/>
            <person name="Nakamura H."/>
            <person name="Ohtoshi R."/>
            <person name="Moran D.A.P."/>
            <person name="Shinohara A."/>
            <person name="Yoshida Y."/>
            <person name="Fujiwara M."/>
            <person name="Mori M."/>
            <person name="Tomita M."/>
            <person name="Arakawa K."/>
        </authorList>
    </citation>
    <scope>NUCLEOTIDE SEQUENCE [LARGE SCALE GENOMIC DNA]</scope>
</reference>
<proteinExistence type="predicted"/>
<name>A0A4Y2IQ58_ARAVE</name>
<dbReference type="EMBL" id="BGPR01002841">
    <property type="protein sequence ID" value="GBM79804.1"/>
    <property type="molecule type" value="Genomic_DNA"/>
</dbReference>
<protein>
    <recommendedName>
        <fullName evidence="4">Reverse transcriptase domain-containing protein</fullName>
    </recommendedName>
</protein>
<feature type="region of interest" description="Disordered" evidence="1">
    <location>
        <begin position="50"/>
        <end position="81"/>
    </location>
</feature>
<evidence type="ECO:0000313" key="3">
    <source>
        <dbReference type="Proteomes" id="UP000499080"/>
    </source>
</evidence>